<evidence type="ECO:0000313" key="4">
    <source>
        <dbReference type="Proteomes" id="UP000184031"/>
    </source>
</evidence>
<comment type="caution">
    <text evidence="3">The sequence shown here is derived from an EMBL/GenBank/DDBJ whole genome shotgun (WGS) entry which is preliminary data.</text>
</comment>
<accession>A0A1M7B9W5</accession>
<protein>
    <submittedName>
        <fullName evidence="3">Thioredoxin domain-containing protein</fullName>
    </submittedName>
</protein>
<keyword evidence="5" id="KW-1185">Reference proteome</keyword>
<dbReference type="OrthoDB" id="2080764at2"/>
<dbReference type="RefSeq" id="WP_072882307.1">
    <property type="nucleotide sequence ID" value="NZ_FOKU01000010.1"/>
</dbReference>
<name>A0A1M7B9W5_9FLAO</name>
<dbReference type="EMBL" id="FRAT01000011">
    <property type="protein sequence ID" value="SHL51838.1"/>
    <property type="molecule type" value="Genomic_DNA"/>
</dbReference>
<dbReference type="Pfam" id="PF13192">
    <property type="entry name" value="Thioredoxin_3"/>
    <property type="match status" value="1"/>
</dbReference>
<dbReference type="EMBL" id="FOKU01000010">
    <property type="protein sequence ID" value="SFC38861.1"/>
    <property type="molecule type" value="Genomic_DNA"/>
</dbReference>
<gene>
    <name evidence="2" type="ORF">SAMN04487891_11076</name>
    <name evidence="3" type="ORF">SAMN05216293_3638</name>
</gene>
<sequence length="90" mass="9953">MKRQVEVFTANCPVCDPVVKKIKELACDTCEVTTYDLVRLCEDKTCLDKLDEYGIKKVPAVVVNGELLECCKDSAITEMELVEAGIGSHN</sequence>
<evidence type="ECO:0000313" key="3">
    <source>
        <dbReference type="EMBL" id="SHL51838.1"/>
    </source>
</evidence>
<dbReference type="InterPro" id="IPR036249">
    <property type="entry name" value="Thioredoxin-like_sf"/>
</dbReference>
<evidence type="ECO:0000313" key="2">
    <source>
        <dbReference type="EMBL" id="SFC38861.1"/>
    </source>
</evidence>
<dbReference type="SUPFAM" id="SSF52833">
    <property type="entry name" value="Thioredoxin-like"/>
    <property type="match status" value="1"/>
</dbReference>
<proteinExistence type="predicted"/>
<dbReference type="InterPro" id="IPR012336">
    <property type="entry name" value="Thioredoxin-like_fold"/>
</dbReference>
<dbReference type="Proteomes" id="UP000184031">
    <property type="component" value="Unassembled WGS sequence"/>
</dbReference>
<dbReference type="STRING" id="1055723.SAMN05216293_3638"/>
<dbReference type="AlphaFoldDB" id="A0A1M7B9W5"/>
<evidence type="ECO:0000259" key="1">
    <source>
        <dbReference type="Pfam" id="PF13192"/>
    </source>
</evidence>
<dbReference type="Gene3D" id="3.40.30.10">
    <property type="entry name" value="Glutaredoxin"/>
    <property type="match status" value="1"/>
</dbReference>
<organism evidence="3 4">
    <name type="scientific">Flagellimonas taeanensis</name>
    <dbReference type="NCBI Taxonomy" id="1005926"/>
    <lineage>
        <taxon>Bacteria</taxon>
        <taxon>Pseudomonadati</taxon>
        <taxon>Bacteroidota</taxon>
        <taxon>Flavobacteriia</taxon>
        <taxon>Flavobacteriales</taxon>
        <taxon>Flavobacteriaceae</taxon>
        <taxon>Flagellimonas</taxon>
    </lineage>
</organism>
<reference evidence="3 4" key="1">
    <citation type="submission" date="2016-11" db="EMBL/GenBank/DDBJ databases">
        <authorList>
            <person name="Varghese N."/>
            <person name="Submissions S."/>
        </authorList>
    </citation>
    <scope>NUCLEOTIDE SEQUENCE [LARGE SCALE GENOMIC DNA]</scope>
    <source>
        <strain evidence="3 4">CGMCC 1.12174</strain>
        <strain evidence="2 5">DSM 26351</strain>
    </source>
</reference>
<dbReference type="Proteomes" id="UP000198940">
    <property type="component" value="Unassembled WGS sequence"/>
</dbReference>
<evidence type="ECO:0000313" key="5">
    <source>
        <dbReference type="Proteomes" id="UP000198940"/>
    </source>
</evidence>
<feature type="domain" description="Thioredoxin-like fold" evidence="1">
    <location>
        <begin position="4"/>
        <end position="67"/>
    </location>
</feature>